<dbReference type="Gene3D" id="1.20.5.340">
    <property type="match status" value="1"/>
</dbReference>
<protein>
    <recommendedName>
        <fullName evidence="6">Chromosome partition protein Smc</fullName>
    </recommendedName>
</protein>
<dbReference type="HAMAP" id="MF_01894">
    <property type="entry name" value="Smc_prok"/>
    <property type="match status" value="1"/>
</dbReference>
<dbReference type="SUPFAM" id="SSF75553">
    <property type="entry name" value="Smc hinge domain"/>
    <property type="match status" value="1"/>
</dbReference>
<feature type="coiled-coil region" evidence="6">
    <location>
        <begin position="972"/>
        <end position="1009"/>
    </location>
</feature>
<dbReference type="InterPro" id="IPR024704">
    <property type="entry name" value="SMC"/>
</dbReference>
<evidence type="ECO:0000256" key="3">
    <source>
        <dbReference type="ARBA" id="ARBA00022840"/>
    </source>
</evidence>
<dbReference type="RefSeq" id="WP_380696307.1">
    <property type="nucleotide sequence ID" value="NZ_JBHRYR010000003.1"/>
</dbReference>
<organism evidence="8 9">
    <name type="scientific">Saccharospirillum mangrovi</name>
    <dbReference type="NCBI Taxonomy" id="2161747"/>
    <lineage>
        <taxon>Bacteria</taxon>
        <taxon>Pseudomonadati</taxon>
        <taxon>Pseudomonadota</taxon>
        <taxon>Gammaproteobacteria</taxon>
        <taxon>Oceanospirillales</taxon>
        <taxon>Saccharospirillaceae</taxon>
        <taxon>Saccharospirillum</taxon>
    </lineage>
</organism>
<sequence length="1164" mass="134641">MRLKSIKLAGFKSFVDPTHIPFPNNLTAIVGPNGCGKSNTIDAVRWVMGESSAKNLRGEAMTDVIFNGSTRRKPVAQCTVELIFDNSDHSLTGPYAQYNEISIKRKVTRDGQSSYYLNNSKCRRRDITDLFAGTGLGPRSYAIIEQGMISRLIESKPEELRVFLEEAAGISKYKDRRRETENRMRRTQENLERLTDIREELQRQLAHLERQAQAAEKYRQFKSEEKQQRAYLSALRWREFDAEAAAVRLQLMEGERDREQQVAELREQEAATEDIRLANEAANERFQSVQKAYYETGNDIARLEQQSAHQRDKVTQLQEQLRQIERDRHELRQHHETDQAKLEELDEQLELLRPELLHWQEESADLSLRLQEQEVIFRQYEEEWLEYSLGSAEAARQTERLRSRIEQAEHQLHQLNARRERLRQELSQLEDDPATEELSQLDMEREAAQLRLEEAEAEALQAEERIQQQREQQQQRRDHVQTLRQTLNQQQQEITRLQTLLHAQAGDTQQVKDWLNRWQLHRSPQVMEQLDVPPDWAQAVEWVLGHWLQSHIVPAQSLPESAWQHLPDARLSWLDDSVAMPVVQADTLAEGVKGPAALLVELNRVHRATNLADARARLAQLNPGESLITPEGVWLGRGWTRVFRSAADREGVLAQQQRLETLITEVDELDFEVEDAELNLNAVQLTIDASAQQWQQQRAQLDEARRNVHTVETRISALSASHQAVQQSLQRYRTELRSLEQDYEREFTALNEARSQLAQTQQHDDTADDKTHLRERRDDARQQLETLRNQQRQADQQRHSIELKVQSLQTQADALRTGLGRAEQQQRQLDERAETLHLDLQALLDPDDSVRAELEEHIARQLDLQQQLEQARAEAEGFNEQIRGFEQQRLQLEQRIQQWQQRIQQHQMDLERLETRKSTVEEQVQEQNYHLPTLLENLPPDATVATTEQQIEQLTQRIQRLGPINLAAIDEYAVQNERKQYLDQQNEDLERALETLEGAIRKIDKETRNRFKSTFDQVNQGLQELFPKVFGGGHAYLEMTGEDLLDTGVAIMARPPGKKNATIHLLSGGEKALTAIALVFSIFRLNPAPFCMLDEVDAPLDDANVARFSRLVEAMSEQVEFIYITHNKVAMEIAHQLMGVTMNEPGVSRLVSVNLDEAVEMVAS</sequence>
<evidence type="ECO:0000259" key="7">
    <source>
        <dbReference type="Pfam" id="PF02463"/>
    </source>
</evidence>
<evidence type="ECO:0000256" key="5">
    <source>
        <dbReference type="ARBA" id="ARBA00023125"/>
    </source>
</evidence>
<comment type="similarity">
    <text evidence="6">Belongs to the SMC family.</text>
</comment>
<keyword evidence="5 6" id="KW-0238">DNA-binding</keyword>
<dbReference type="Pfam" id="PF02463">
    <property type="entry name" value="SMC_N"/>
    <property type="match status" value="1"/>
</dbReference>
<dbReference type="NCBIfam" id="TIGR02168">
    <property type="entry name" value="SMC_prok_B"/>
    <property type="match status" value="1"/>
</dbReference>
<dbReference type="InterPro" id="IPR011890">
    <property type="entry name" value="SMC_prok"/>
</dbReference>
<dbReference type="InterPro" id="IPR036277">
    <property type="entry name" value="SMC_hinge_sf"/>
</dbReference>
<proteinExistence type="inferred from homology"/>
<comment type="subunit">
    <text evidence="6">Homodimer.</text>
</comment>
<comment type="domain">
    <text evidence="6">Contains large globular domains required for ATP hydrolysis at each terminus and a third globular domain forming a flexible hinge near the middle of the molecule. These domains are separated by coiled-coil structures.</text>
</comment>
<comment type="function">
    <text evidence="6">Required for chromosome condensation and partitioning.</text>
</comment>
<evidence type="ECO:0000313" key="8">
    <source>
        <dbReference type="EMBL" id="MFC3853291.1"/>
    </source>
</evidence>
<keyword evidence="2 6" id="KW-0547">Nucleotide-binding</keyword>
<feature type="binding site" evidence="6">
    <location>
        <begin position="32"/>
        <end position="39"/>
    </location>
    <ligand>
        <name>ATP</name>
        <dbReference type="ChEBI" id="CHEBI:30616"/>
    </ligand>
</feature>
<feature type="coiled-coil region" evidence="6">
    <location>
        <begin position="251"/>
        <end position="348"/>
    </location>
</feature>
<comment type="caution">
    <text evidence="8">The sequence shown here is derived from an EMBL/GenBank/DDBJ whole genome shotgun (WGS) entry which is preliminary data.</text>
</comment>
<evidence type="ECO:0000256" key="2">
    <source>
        <dbReference type="ARBA" id="ARBA00022741"/>
    </source>
</evidence>
<gene>
    <name evidence="6 8" type="primary">smc</name>
    <name evidence="8" type="ORF">ACFOOG_10650</name>
</gene>
<reference evidence="9" key="1">
    <citation type="journal article" date="2019" name="Int. J. Syst. Evol. Microbiol.">
        <title>The Global Catalogue of Microorganisms (GCM) 10K type strain sequencing project: providing services to taxonomists for standard genome sequencing and annotation.</title>
        <authorList>
            <consortium name="The Broad Institute Genomics Platform"/>
            <consortium name="The Broad Institute Genome Sequencing Center for Infectious Disease"/>
            <person name="Wu L."/>
            <person name="Ma J."/>
        </authorList>
    </citation>
    <scope>NUCLEOTIDE SEQUENCE [LARGE SCALE GENOMIC DNA]</scope>
    <source>
        <strain evidence="9">IBRC 10765</strain>
    </source>
</reference>
<dbReference type="EMBL" id="JBHRYR010000003">
    <property type="protein sequence ID" value="MFC3853291.1"/>
    <property type="molecule type" value="Genomic_DNA"/>
</dbReference>
<dbReference type="SUPFAM" id="SSF52540">
    <property type="entry name" value="P-loop containing nucleoside triphosphate hydrolases"/>
    <property type="match status" value="1"/>
</dbReference>
<feature type="domain" description="RecF/RecN/SMC N-terminal" evidence="7">
    <location>
        <begin position="3"/>
        <end position="1148"/>
    </location>
</feature>
<dbReference type="PANTHER" id="PTHR43977">
    <property type="entry name" value="STRUCTURAL MAINTENANCE OF CHROMOSOMES PROTEIN 3"/>
    <property type="match status" value="1"/>
</dbReference>
<dbReference type="InterPro" id="IPR027417">
    <property type="entry name" value="P-loop_NTPase"/>
</dbReference>
<dbReference type="Gene3D" id="3.40.50.300">
    <property type="entry name" value="P-loop containing nucleotide triphosphate hydrolases"/>
    <property type="match status" value="2"/>
</dbReference>
<feature type="coiled-coil region" evidence="6">
    <location>
        <begin position="851"/>
        <end position="930"/>
    </location>
</feature>
<keyword evidence="9" id="KW-1185">Reference proteome</keyword>
<evidence type="ECO:0000256" key="6">
    <source>
        <dbReference type="HAMAP-Rule" id="MF_01894"/>
    </source>
</evidence>
<evidence type="ECO:0000256" key="1">
    <source>
        <dbReference type="ARBA" id="ARBA00022490"/>
    </source>
</evidence>
<dbReference type="InterPro" id="IPR003395">
    <property type="entry name" value="RecF/RecN/SMC_N"/>
</dbReference>
<keyword evidence="3 6" id="KW-0067">ATP-binding</keyword>
<comment type="subcellular location">
    <subcellularLocation>
        <location evidence="6">Cytoplasm</location>
    </subcellularLocation>
</comment>
<dbReference type="Proteomes" id="UP001595617">
    <property type="component" value="Unassembled WGS sequence"/>
</dbReference>
<evidence type="ECO:0000256" key="4">
    <source>
        <dbReference type="ARBA" id="ARBA00023054"/>
    </source>
</evidence>
<name>A0ABV8A0Z1_9GAMM</name>
<feature type="coiled-coil region" evidence="6">
    <location>
        <begin position="659"/>
        <end position="825"/>
    </location>
</feature>
<feature type="coiled-coil region" evidence="6">
    <location>
        <begin position="391"/>
        <end position="500"/>
    </location>
</feature>
<keyword evidence="4 6" id="KW-0175">Coiled coil</keyword>
<accession>A0ABV8A0Z1</accession>
<keyword evidence="1 6" id="KW-0963">Cytoplasm</keyword>
<feature type="coiled-coil region" evidence="6">
    <location>
        <begin position="170"/>
        <end position="225"/>
    </location>
</feature>
<dbReference type="SUPFAM" id="SSF57997">
    <property type="entry name" value="Tropomyosin"/>
    <property type="match status" value="1"/>
</dbReference>
<dbReference type="CDD" id="cd03278">
    <property type="entry name" value="ABC_SMC_barmotin"/>
    <property type="match status" value="2"/>
</dbReference>
<evidence type="ECO:0000313" key="9">
    <source>
        <dbReference type="Proteomes" id="UP001595617"/>
    </source>
</evidence>
<dbReference type="PIRSF" id="PIRSF005719">
    <property type="entry name" value="SMC"/>
    <property type="match status" value="1"/>
</dbReference>